<accession>A0ABV9NWP3</accession>
<dbReference type="RefSeq" id="WP_377909366.1">
    <property type="nucleotide sequence ID" value="NZ_JBHSGK010000008.1"/>
</dbReference>
<keyword evidence="2" id="KW-1185">Reference proteome</keyword>
<gene>
    <name evidence="1" type="ORF">ACFO4L_09165</name>
</gene>
<dbReference type="EMBL" id="JBHSGK010000008">
    <property type="protein sequence ID" value="MFC4736751.1"/>
    <property type="molecule type" value="Genomic_DNA"/>
</dbReference>
<sequence>MVYQELRADSEGEYAVFAIGEPDVVDFVEAEVYEEETAIRVFRANRDPDPDNLDYPGLDYEELPAFFLFDHEEVILESHDPDDFDEQVQSYLE</sequence>
<evidence type="ECO:0000313" key="1">
    <source>
        <dbReference type="EMBL" id="MFC4736751.1"/>
    </source>
</evidence>
<dbReference type="Proteomes" id="UP001595896">
    <property type="component" value="Unassembled WGS sequence"/>
</dbReference>
<evidence type="ECO:0000313" key="2">
    <source>
        <dbReference type="Proteomes" id="UP001595896"/>
    </source>
</evidence>
<comment type="caution">
    <text evidence="1">The sequence shown here is derived from an EMBL/GenBank/DDBJ whole genome shotgun (WGS) entry which is preliminary data.</text>
</comment>
<protein>
    <recommendedName>
        <fullName evidence="3">DUF1292 domain-containing protein</fullName>
    </recommendedName>
</protein>
<evidence type="ECO:0008006" key="3">
    <source>
        <dbReference type="Google" id="ProtNLM"/>
    </source>
</evidence>
<organism evidence="1 2">
    <name type="scientific">Bacillus daqingensis</name>
    <dbReference type="NCBI Taxonomy" id="872396"/>
    <lineage>
        <taxon>Bacteria</taxon>
        <taxon>Bacillati</taxon>
        <taxon>Bacillota</taxon>
        <taxon>Bacilli</taxon>
        <taxon>Bacillales</taxon>
        <taxon>Bacillaceae</taxon>
        <taxon>Bacillus</taxon>
    </lineage>
</organism>
<name>A0ABV9NWP3_9BACI</name>
<reference evidence="2" key="1">
    <citation type="journal article" date="2019" name="Int. J. Syst. Evol. Microbiol.">
        <title>The Global Catalogue of Microorganisms (GCM) 10K type strain sequencing project: providing services to taxonomists for standard genome sequencing and annotation.</title>
        <authorList>
            <consortium name="The Broad Institute Genomics Platform"/>
            <consortium name="The Broad Institute Genome Sequencing Center for Infectious Disease"/>
            <person name="Wu L."/>
            <person name="Ma J."/>
        </authorList>
    </citation>
    <scope>NUCLEOTIDE SEQUENCE [LARGE SCALE GENOMIC DNA]</scope>
    <source>
        <strain evidence="2">JCM 12165</strain>
    </source>
</reference>
<proteinExistence type="predicted"/>